<proteinExistence type="predicted"/>
<dbReference type="EMBL" id="JARK01001422">
    <property type="protein sequence ID" value="EYC04770.1"/>
    <property type="molecule type" value="Genomic_DNA"/>
</dbReference>
<dbReference type="AlphaFoldDB" id="A0A016TPQ9"/>
<evidence type="ECO:0000313" key="1">
    <source>
        <dbReference type="EMBL" id="EYC04770.1"/>
    </source>
</evidence>
<sequence>MPNAFPEGTPGAPWPSYGREDIRHMAYYAADTVAAKKMNGSDDNKMLQGLVSYRTVCVGLRVGVGTVAGLLFSALIKKNSHGCSDGRRRSAG</sequence>
<dbReference type="Proteomes" id="UP000024635">
    <property type="component" value="Unassembled WGS sequence"/>
</dbReference>
<organism evidence="1 2">
    <name type="scientific">Ancylostoma ceylanicum</name>
    <dbReference type="NCBI Taxonomy" id="53326"/>
    <lineage>
        <taxon>Eukaryota</taxon>
        <taxon>Metazoa</taxon>
        <taxon>Ecdysozoa</taxon>
        <taxon>Nematoda</taxon>
        <taxon>Chromadorea</taxon>
        <taxon>Rhabditida</taxon>
        <taxon>Rhabditina</taxon>
        <taxon>Rhabditomorpha</taxon>
        <taxon>Strongyloidea</taxon>
        <taxon>Ancylostomatidae</taxon>
        <taxon>Ancylostomatinae</taxon>
        <taxon>Ancylostoma</taxon>
    </lineage>
</organism>
<accession>A0A016TPQ9</accession>
<comment type="caution">
    <text evidence="1">The sequence shown here is derived from an EMBL/GenBank/DDBJ whole genome shotgun (WGS) entry which is preliminary data.</text>
</comment>
<evidence type="ECO:0000313" key="2">
    <source>
        <dbReference type="Proteomes" id="UP000024635"/>
    </source>
</evidence>
<gene>
    <name evidence="1" type="primary">Acey_s0086.g1980</name>
    <name evidence="1" type="ORF">Y032_0086g1980</name>
</gene>
<name>A0A016TPQ9_9BILA</name>
<keyword evidence="2" id="KW-1185">Reference proteome</keyword>
<reference evidence="2" key="1">
    <citation type="journal article" date="2015" name="Nat. Genet.">
        <title>The genome and transcriptome of the zoonotic hookworm Ancylostoma ceylanicum identify infection-specific gene families.</title>
        <authorList>
            <person name="Schwarz E.M."/>
            <person name="Hu Y."/>
            <person name="Antoshechkin I."/>
            <person name="Miller M.M."/>
            <person name="Sternberg P.W."/>
            <person name="Aroian R.V."/>
        </authorList>
    </citation>
    <scope>NUCLEOTIDE SEQUENCE</scope>
    <source>
        <strain evidence="2">HY135</strain>
    </source>
</reference>
<protein>
    <submittedName>
        <fullName evidence="1">Uncharacterized protein</fullName>
    </submittedName>
</protein>